<evidence type="ECO:0000313" key="3">
    <source>
        <dbReference type="Proteomes" id="UP000018896"/>
    </source>
</evidence>
<accession>W4R013</accession>
<dbReference type="RefSeq" id="WP_035668764.1">
    <property type="nucleotide sequence ID" value="NZ_BAUV01000104.1"/>
</dbReference>
<organism evidence="2 3">
    <name type="scientific">Halalkalibacter akibai (strain ATCC 43226 / DSM 21942 / CIP 109018 / JCM 9157 / 1139)</name>
    <name type="common">Bacillus akibai</name>
    <dbReference type="NCBI Taxonomy" id="1236973"/>
    <lineage>
        <taxon>Bacteria</taxon>
        <taxon>Bacillati</taxon>
        <taxon>Bacillota</taxon>
        <taxon>Bacilli</taxon>
        <taxon>Bacillales</taxon>
        <taxon>Bacillaceae</taxon>
        <taxon>Halalkalibacter</taxon>
    </lineage>
</organism>
<feature type="transmembrane region" description="Helical" evidence="1">
    <location>
        <begin position="12"/>
        <end position="28"/>
    </location>
</feature>
<feature type="transmembrane region" description="Helical" evidence="1">
    <location>
        <begin position="34"/>
        <end position="53"/>
    </location>
</feature>
<evidence type="ECO:0000256" key="1">
    <source>
        <dbReference type="SAM" id="Phobius"/>
    </source>
</evidence>
<sequence>MGKYLLGVKISYFGFGITTAGSFVYPLGFIQDILVFFFMLLVGTSLMVIGKLISEKAEKSNSNNEKFLN</sequence>
<gene>
    <name evidence="2" type="ORF">JCM9157_4994</name>
</gene>
<dbReference type="EMBL" id="BAUV01000104">
    <property type="protein sequence ID" value="GAE37676.1"/>
    <property type="molecule type" value="Genomic_DNA"/>
</dbReference>
<keyword evidence="3" id="KW-1185">Reference proteome</keyword>
<dbReference type="Proteomes" id="UP000018896">
    <property type="component" value="Unassembled WGS sequence"/>
</dbReference>
<evidence type="ECO:0000313" key="2">
    <source>
        <dbReference type="EMBL" id="GAE37676.1"/>
    </source>
</evidence>
<dbReference type="AlphaFoldDB" id="W4R013"/>
<keyword evidence="1" id="KW-0812">Transmembrane</keyword>
<proteinExistence type="predicted"/>
<name>W4R013_HALA3</name>
<reference evidence="2 3" key="1">
    <citation type="journal article" date="2014" name="Genome Announc.">
        <title>Draft Genome Sequences of Three Alkaliphilic Bacillus Strains, Bacillus wakoensis JCM 9140T, Bacillus akibai JCM 9157T, and Bacillus hemicellulosilyticus JCM 9152T.</title>
        <authorList>
            <person name="Yuki M."/>
            <person name="Oshima K."/>
            <person name="Suda W."/>
            <person name="Oshida Y."/>
            <person name="Kitamura K."/>
            <person name="Iida T."/>
            <person name="Hattori M."/>
            <person name="Ohkuma M."/>
        </authorList>
    </citation>
    <scope>NUCLEOTIDE SEQUENCE [LARGE SCALE GENOMIC DNA]</scope>
    <source>
        <strain evidence="2 3">JCM 9157</strain>
    </source>
</reference>
<keyword evidence="1" id="KW-0472">Membrane</keyword>
<keyword evidence="1" id="KW-1133">Transmembrane helix</keyword>
<protein>
    <submittedName>
        <fullName evidence="2">Uncharacterized protein</fullName>
    </submittedName>
</protein>
<comment type="caution">
    <text evidence="2">The sequence shown here is derived from an EMBL/GenBank/DDBJ whole genome shotgun (WGS) entry which is preliminary data.</text>
</comment>